<evidence type="ECO:0000313" key="2">
    <source>
        <dbReference type="EMBL" id="CAG8979182.1"/>
    </source>
</evidence>
<protein>
    <recommendedName>
        <fullName evidence="1">2EXR domain-containing protein</fullName>
    </recommendedName>
</protein>
<evidence type="ECO:0000313" key="3">
    <source>
        <dbReference type="Proteomes" id="UP000701801"/>
    </source>
</evidence>
<gene>
    <name evidence="2" type="ORF">HYALB_00000317</name>
</gene>
<dbReference type="InterPro" id="IPR045518">
    <property type="entry name" value="2EXR"/>
</dbReference>
<dbReference type="Proteomes" id="UP000701801">
    <property type="component" value="Unassembled WGS sequence"/>
</dbReference>
<proteinExistence type="predicted"/>
<feature type="domain" description="2EXR" evidence="1">
    <location>
        <begin position="11"/>
        <end position="112"/>
    </location>
</feature>
<dbReference type="EMBL" id="CAJVRM010000296">
    <property type="protein sequence ID" value="CAG8979182.1"/>
    <property type="molecule type" value="Genomic_DNA"/>
</dbReference>
<organism evidence="2 3">
    <name type="scientific">Hymenoscyphus albidus</name>
    <dbReference type="NCBI Taxonomy" id="595503"/>
    <lineage>
        <taxon>Eukaryota</taxon>
        <taxon>Fungi</taxon>
        <taxon>Dikarya</taxon>
        <taxon>Ascomycota</taxon>
        <taxon>Pezizomycotina</taxon>
        <taxon>Leotiomycetes</taxon>
        <taxon>Helotiales</taxon>
        <taxon>Helotiaceae</taxon>
        <taxon>Hymenoscyphus</taxon>
    </lineage>
</organism>
<dbReference type="AlphaFoldDB" id="A0A9N9LTB3"/>
<keyword evidence="3" id="KW-1185">Reference proteome</keyword>
<reference evidence="2" key="1">
    <citation type="submission" date="2021-07" db="EMBL/GenBank/DDBJ databases">
        <authorList>
            <person name="Durling M."/>
        </authorList>
    </citation>
    <scope>NUCLEOTIDE SEQUENCE</scope>
</reference>
<comment type="caution">
    <text evidence="2">The sequence shown here is derived from an EMBL/GenBank/DDBJ whole genome shotgun (WGS) entry which is preliminary data.</text>
</comment>
<accession>A0A9N9LTB3</accession>
<dbReference type="PANTHER" id="PTHR35910:SF6">
    <property type="entry name" value="2EXR DOMAIN-CONTAINING PROTEIN"/>
    <property type="match status" value="1"/>
</dbReference>
<dbReference type="Pfam" id="PF20150">
    <property type="entry name" value="2EXR"/>
    <property type="match status" value="1"/>
</dbReference>
<evidence type="ECO:0000259" key="1">
    <source>
        <dbReference type="Pfam" id="PF20150"/>
    </source>
</evidence>
<sequence>MTLPVAPDTTFHRFMDLALELRIMIWNYADEPRLVEVRPTVANSDGNYFHNHPPSSKECNCEITHDFVASRHTPAVLHVHRESRELFQKKYLDLVNQASLNHVYDNPEIDILYFRDDELLYYRDCLTSYEIVQSIPYKDRILSLAGNIRFYEGNVDGDYPEYECCGPLLLYTSLKRFYKTHSSTYHQHCFVEDRYALERVPSQALGGRQFYFGNTLKDKQTYFTAIGQSNYDKFLNGGSMNSGVSSRMVLDYQQSSPRDLKTCKEE</sequence>
<name>A0A9N9LTB3_9HELO</name>
<dbReference type="PANTHER" id="PTHR35910">
    <property type="entry name" value="2EXR DOMAIN-CONTAINING PROTEIN"/>
    <property type="match status" value="1"/>
</dbReference>
<dbReference type="OrthoDB" id="3513892at2759"/>